<evidence type="ECO:0000256" key="1">
    <source>
        <dbReference type="SAM" id="MobiDB-lite"/>
    </source>
</evidence>
<dbReference type="SUPFAM" id="SSF56601">
    <property type="entry name" value="beta-lactamase/transpeptidase-like"/>
    <property type="match status" value="1"/>
</dbReference>
<keyword evidence="4" id="KW-1185">Reference proteome</keyword>
<evidence type="ECO:0000313" key="3">
    <source>
        <dbReference type="EMBL" id="SFK63419.1"/>
    </source>
</evidence>
<protein>
    <submittedName>
        <fullName evidence="3">Beta-lactamase class A</fullName>
    </submittedName>
</protein>
<dbReference type="GO" id="GO:0046677">
    <property type="term" value="P:response to antibiotic"/>
    <property type="evidence" value="ECO:0007669"/>
    <property type="project" value="InterPro"/>
</dbReference>
<dbReference type="InterPro" id="IPR000871">
    <property type="entry name" value="Beta-lactam_class-A"/>
</dbReference>
<reference evidence="4" key="1">
    <citation type="submission" date="2016-10" db="EMBL/GenBank/DDBJ databases">
        <authorList>
            <person name="Varghese N."/>
            <person name="Submissions S."/>
        </authorList>
    </citation>
    <scope>NUCLEOTIDE SEQUENCE [LARGE SCALE GENOMIC DNA]</scope>
    <source>
        <strain evidence="4">CGMCC 4.2126</strain>
    </source>
</reference>
<dbReference type="PANTHER" id="PTHR35333:SF4">
    <property type="entry name" value="SLR0121 PROTEIN"/>
    <property type="match status" value="1"/>
</dbReference>
<dbReference type="EMBL" id="FOQY01000030">
    <property type="protein sequence ID" value="SFK63419.1"/>
    <property type="molecule type" value="Genomic_DNA"/>
</dbReference>
<feature type="compositionally biased region" description="Basic and acidic residues" evidence="1">
    <location>
        <begin position="1"/>
        <end position="14"/>
    </location>
</feature>
<name>A0A1I4B682_9ACTN</name>
<dbReference type="Gene3D" id="3.40.710.10">
    <property type="entry name" value="DD-peptidase/beta-lactamase superfamily"/>
    <property type="match status" value="1"/>
</dbReference>
<dbReference type="InterPro" id="IPR012338">
    <property type="entry name" value="Beta-lactam/transpept-like"/>
</dbReference>
<feature type="compositionally biased region" description="Basic and acidic residues" evidence="1">
    <location>
        <begin position="30"/>
        <end position="50"/>
    </location>
</feature>
<dbReference type="GO" id="GO:0030655">
    <property type="term" value="P:beta-lactam antibiotic catabolic process"/>
    <property type="evidence" value="ECO:0007669"/>
    <property type="project" value="InterPro"/>
</dbReference>
<feature type="domain" description="Beta-lactamase class A catalytic" evidence="2">
    <location>
        <begin position="77"/>
        <end position="287"/>
    </location>
</feature>
<dbReference type="Proteomes" id="UP000199111">
    <property type="component" value="Unassembled WGS sequence"/>
</dbReference>
<proteinExistence type="predicted"/>
<dbReference type="AlphaFoldDB" id="A0A1I4B682"/>
<dbReference type="PANTHER" id="PTHR35333">
    <property type="entry name" value="BETA-LACTAMASE"/>
    <property type="match status" value="1"/>
</dbReference>
<evidence type="ECO:0000259" key="2">
    <source>
        <dbReference type="Pfam" id="PF13354"/>
    </source>
</evidence>
<organism evidence="3 4">
    <name type="scientific">Streptosporangium canum</name>
    <dbReference type="NCBI Taxonomy" id="324952"/>
    <lineage>
        <taxon>Bacteria</taxon>
        <taxon>Bacillati</taxon>
        <taxon>Actinomycetota</taxon>
        <taxon>Actinomycetes</taxon>
        <taxon>Streptosporangiales</taxon>
        <taxon>Streptosporangiaceae</taxon>
        <taxon>Streptosporangium</taxon>
    </lineage>
</organism>
<evidence type="ECO:0000313" key="4">
    <source>
        <dbReference type="Proteomes" id="UP000199111"/>
    </source>
</evidence>
<feature type="region of interest" description="Disordered" evidence="1">
    <location>
        <begin position="1"/>
        <end position="68"/>
    </location>
</feature>
<sequence length="320" mass="33422">MSGDRVTGRDRGLCEDDGPGNDTGPGQGDGLRESDGLREGDGLRESDGLREGGAMTEPDAPDGDGAHTVAVSVPGLVSLDEDVELTLASTGKLLLLAAVARGIAAGRLDPAEIVEVRQEDRCGGSGLLGDLSARHWTIGDLAVLTASVSDNTATNALLRRLGLDRVAEDAAALGFVRTRILDRIREPRLPSDPPTFAVGTAGELARFAAELDGRQEWTRLMLGWMACNTDRSMVPALLPHEPEDREVPASVPPGRVWVANKTGTDVGVRADVGVMIGSGRRIGYAVLANGPAGDEHALLESVRRAGLAIGRLAGLPAGRR</sequence>
<accession>A0A1I4B682</accession>
<dbReference type="Pfam" id="PF13354">
    <property type="entry name" value="Beta-lactamase2"/>
    <property type="match status" value="1"/>
</dbReference>
<gene>
    <name evidence="3" type="ORF">SAMN05216275_13096</name>
</gene>
<dbReference type="GO" id="GO:0008800">
    <property type="term" value="F:beta-lactamase activity"/>
    <property type="evidence" value="ECO:0007669"/>
    <property type="project" value="InterPro"/>
</dbReference>
<dbReference type="InterPro" id="IPR045155">
    <property type="entry name" value="Beta-lactam_cat"/>
</dbReference>